<protein>
    <submittedName>
        <fullName evidence="1">Uncharacterized protein</fullName>
    </submittedName>
</protein>
<dbReference type="AlphaFoldDB" id="A0A8D8SLY6"/>
<proteinExistence type="predicted"/>
<dbReference type="EMBL" id="HBUF01227869">
    <property type="protein sequence ID" value="CAG6672220.1"/>
    <property type="molecule type" value="Transcribed_RNA"/>
</dbReference>
<organism evidence="1">
    <name type="scientific">Cacopsylla melanoneura</name>
    <dbReference type="NCBI Taxonomy" id="428564"/>
    <lineage>
        <taxon>Eukaryota</taxon>
        <taxon>Metazoa</taxon>
        <taxon>Ecdysozoa</taxon>
        <taxon>Arthropoda</taxon>
        <taxon>Hexapoda</taxon>
        <taxon>Insecta</taxon>
        <taxon>Pterygota</taxon>
        <taxon>Neoptera</taxon>
        <taxon>Paraneoptera</taxon>
        <taxon>Hemiptera</taxon>
        <taxon>Sternorrhyncha</taxon>
        <taxon>Psylloidea</taxon>
        <taxon>Psyllidae</taxon>
        <taxon>Psyllinae</taxon>
        <taxon>Cacopsylla</taxon>
    </lineage>
</organism>
<accession>A0A8D8SLY6</accession>
<name>A0A8D8SLY6_9HEMI</name>
<evidence type="ECO:0000313" key="1">
    <source>
        <dbReference type="EMBL" id="CAG6672220.1"/>
    </source>
</evidence>
<sequence length="102" mass="11575">MGFFFPKYMPMGNTILEREQTFLMEPKIGHSSPGILLKRGSPSVLMCNITVLIVCETPDINLIRVDFRPMWESYPGSTSTVFIFLGVLHSVLPSKGREEKHM</sequence>
<reference evidence="1" key="1">
    <citation type="submission" date="2021-05" db="EMBL/GenBank/DDBJ databases">
        <authorList>
            <person name="Alioto T."/>
            <person name="Alioto T."/>
            <person name="Gomez Garrido J."/>
        </authorList>
    </citation>
    <scope>NUCLEOTIDE SEQUENCE</scope>
</reference>